<gene>
    <name evidence="2" type="ORF">MBJ925_LOCUS22607</name>
</gene>
<evidence type="ECO:0000313" key="3">
    <source>
        <dbReference type="Proteomes" id="UP000663824"/>
    </source>
</evidence>
<dbReference type="Proteomes" id="UP000663824">
    <property type="component" value="Unassembled WGS sequence"/>
</dbReference>
<proteinExistence type="predicted"/>
<protein>
    <submittedName>
        <fullName evidence="2">Uncharacterized protein</fullName>
    </submittedName>
</protein>
<comment type="caution">
    <text evidence="2">The sequence shown here is derived from an EMBL/GenBank/DDBJ whole genome shotgun (WGS) entry which is preliminary data.</text>
</comment>
<evidence type="ECO:0000313" key="2">
    <source>
        <dbReference type="EMBL" id="CAF2102925.1"/>
    </source>
</evidence>
<dbReference type="EMBL" id="CAJNRE010011595">
    <property type="protein sequence ID" value="CAF2102925.1"/>
    <property type="molecule type" value="Genomic_DNA"/>
</dbReference>
<sequence>MSIVDDLAPNQSNKNSDSDDSATSKSIFNRSSFQKIASEPPNTRFNLICSEQISSASLHDQQSEIIHLQKVINDLNNQLNHVKPVINSVPYPPHIYSRPNSVHDCLPEFVTQQYADSNQSNRQVYIQHLNEIFNSRSVQTSPLYHPATIADANQTRMLHEALHKLSLSLEYRNTQIDDLKKEITKIRHFQSNMYTNFLQAPAPSKPITTPLCNNSHTSPFTPMVTAAKLQATSLATNTLASTSFMPFTMSLAHNLPTFSGKECEMPTKFITEFELRATSLVGYNDDYLLRAVQQSLSETALTWYIQTPRSNTYGGKLSDPVIFHRIPEAVFRNVFRSPFPGYFPLTPGSGTDKRIRLPFTTGLRTTFPMTSIYSRIPEYVSDRFLLTIGNEGI</sequence>
<accession>A0A816TZJ6</accession>
<reference evidence="2" key="1">
    <citation type="submission" date="2021-02" db="EMBL/GenBank/DDBJ databases">
        <authorList>
            <person name="Nowell W R."/>
        </authorList>
    </citation>
    <scope>NUCLEOTIDE SEQUENCE</scope>
</reference>
<feature type="region of interest" description="Disordered" evidence="1">
    <location>
        <begin position="1"/>
        <end position="25"/>
    </location>
</feature>
<name>A0A816TZJ6_9BILA</name>
<organism evidence="2 3">
    <name type="scientific">Rotaria magnacalcarata</name>
    <dbReference type="NCBI Taxonomy" id="392030"/>
    <lineage>
        <taxon>Eukaryota</taxon>
        <taxon>Metazoa</taxon>
        <taxon>Spiralia</taxon>
        <taxon>Gnathifera</taxon>
        <taxon>Rotifera</taxon>
        <taxon>Eurotatoria</taxon>
        <taxon>Bdelloidea</taxon>
        <taxon>Philodinida</taxon>
        <taxon>Philodinidae</taxon>
        <taxon>Rotaria</taxon>
    </lineage>
</organism>
<dbReference type="AlphaFoldDB" id="A0A816TZJ6"/>
<evidence type="ECO:0000256" key="1">
    <source>
        <dbReference type="SAM" id="MobiDB-lite"/>
    </source>
</evidence>